<evidence type="ECO:0000256" key="8">
    <source>
        <dbReference type="HAMAP-Rule" id="MF_00265"/>
    </source>
</evidence>
<dbReference type="InterPro" id="IPR029060">
    <property type="entry name" value="PIN-like_dom_sf"/>
</dbReference>
<dbReference type="EC" id="3.1.-.-" evidence="8"/>
<dbReference type="Gene3D" id="3.40.50.1010">
    <property type="entry name" value="5'-nuclease"/>
    <property type="match status" value="1"/>
</dbReference>
<organism evidence="10 11">
    <name type="scientific">Methylomirabilis oxygeniifera</name>
    <dbReference type="NCBI Taxonomy" id="671143"/>
    <lineage>
        <taxon>Bacteria</taxon>
        <taxon>Candidatus Methylomirabilota</taxon>
        <taxon>Candidatus Methylomirabilia</taxon>
        <taxon>Candidatus Methylomirabilales</taxon>
        <taxon>Candidatus Methylomirabilaceae</taxon>
        <taxon>Candidatus Methylomirabilis</taxon>
    </lineage>
</organism>
<dbReference type="GO" id="GO:0000287">
    <property type="term" value="F:magnesium ion binding"/>
    <property type="evidence" value="ECO:0007669"/>
    <property type="project" value="UniProtKB-UniRule"/>
</dbReference>
<evidence type="ECO:0000256" key="2">
    <source>
        <dbReference type="ARBA" id="ARBA00022649"/>
    </source>
</evidence>
<comment type="cofactor">
    <cofactor evidence="1 8">
        <name>Mg(2+)</name>
        <dbReference type="ChEBI" id="CHEBI:18420"/>
    </cofactor>
</comment>
<evidence type="ECO:0000259" key="9">
    <source>
        <dbReference type="Pfam" id="PF01850"/>
    </source>
</evidence>
<evidence type="ECO:0000313" key="10">
    <source>
        <dbReference type="EMBL" id="CBE69622.1"/>
    </source>
</evidence>
<feature type="binding site" evidence="8">
    <location>
        <position position="9"/>
    </location>
    <ligand>
        <name>Mg(2+)</name>
        <dbReference type="ChEBI" id="CHEBI:18420"/>
    </ligand>
</feature>
<dbReference type="STRING" id="671143.DAMO_2549"/>
<sequence length="133" mass="14527">MSADSVIIDTSLWIEYFKGSTPNASFVERLVLEERAVTTGLVLAELLQGVRSEGEGQTITEVFGGLPTLEITTEIWRAAGQLAYTLRREGVTVPLTDAALGALALAHQLLVFSLDKHFEHMQGIRLYHTTPSA</sequence>
<dbReference type="GO" id="GO:0016787">
    <property type="term" value="F:hydrolase activity"/>
    <property type="evidence" value="ECO:0007669"/>
    <property type="project" value="UniProtKB-KW"/>
</dbReference>
<evidence type="ECO:0000256" key="5">
    <source>
        <dbReference type="ARBA" id="ARBA00022801"/>
    </source>
</evidence>
<keyword evidence="4 8" id="KW-0479">Metal-binding</keyword>
<keyword evidence="3 8" id="KW-0540">Nuclease</keyword>
<dbReference type="InterPro" id="IPR002716">
    <property type="entry name" value="PIN_dom"/>
</dbReference>
<comment type="similarity">
    <text evidence="7 8">Belongs to the PINc/VapC protein family.</text>
</comment>
<dbReference type="HAMAP" id="MF_00265">
    <property type="entry name" value="VapC_Nob1"/>
    <property type="match status" value="1"/>
</dbReference>
<accession>D5MJN7</accession>
<evidence type="ECO:0000256" key="1">
    <source>
        <dbReference type="ARBA" id="ARBA00001946"/>
    </source>
</evidence>
<dbReference type="GO" id="GO:0004540">
    <property type="term" value="F:RNA nuclease activity"/>
    <property type="evidence" value="ECO:0007669"/>
    <property type="project" value="InterPro"/>
</dbReference>
<keyword evidence="6 8" id="KW-0460">Magnesium</keyword>
<dbReference type="eggNOG" id="COG1487">
    <property type="taxonomic scope" value="Bacteria"/>
</dbReference>
<dbReference type="HOGENOM" id="CLU_118482_1_1_0"/>
<feature type="binding site" evidence="8">
    <location>
        <position position="97"/>
    </location>
    <ligand>
        <name>Mg(2+)</name>
        <dbReference type="ChEBI" id="CHEBI:18420"/>
    </ligand>
</feature>
<evidence type="ECO:0000256" key="4">
    <source>
        <dbReference type="ARBA" id="ARBA00022723"/>
    </source>
</evidence>
<proteinExistence type="inferred from homology"/>
<dbReference type="SUPFAM" id="SSF88723">
    <property type="entry name" value="PIN domain-like"/>
    <property type="match status" value="1"/>
</dbReference>
<comment type="function">
    <text evidence="8">Toxic component of a toxin-antitoxin (TA) system. An RNase.</text>
</comment>
<keyword evidence="5 8" id="KW-0378">Hydrolase</keyword>
<dbReference type="GO" id="GO:0090729">
    <property type="term" value="F:toxin activity"/>
    <property type="evidence" value="ECO:0007669"/>
    <property type="project" value="UniProtKB-KW"/>
</dbReference>
<evidence type="ECO:0000256" key="3">
    <source>
        <dbReference type="ARBA" id="ARBA00022722"/>
    </source>
</evidence>
<dbReference type="Proteomes" id="UP000006898">
    <property type="component" value="Chromosome"/>
</dbReference>
<keyword evidence="8" id="KW-0800">Toxin</keyword>
<evidence type="ECO:0000256" key="7">
    <source>
        <dbReference type="ARBA" id="ARBA00038093"/>
    </source>
</evidence>
<dbReference type="AlphaFoldDB" id="D5MJN7"/>
<evidence type="ECO:0000313" key="11">
    <source>
        <dbReference type="Proteomes" id="UP000006898"/>
    </source>
</evidence>
<dbReference type="PANTHER" id="PTHR33653:SF1">
    <property type="entry name" value="RIBONUCLEASE VAPC2"/>
    <property type="match status" value="1"/>
</dbReference>
<feature type="domain" description="PIN" evidence="9">
    <location>
        <begin position="6"/>
        <end position="122"/>
    </location>
</feature>
<gene>
    <name evidence="8" type="primary">vapC</name>
    <name evidence="10" type="ORF">DAMO_2549</name>
</gene>
<reference evidence="10 11" key="1">
    <citation type="journal article" date="2010" name="Nature">
        <title>Nitrite-driven anaerobic methane oxidation by oxygenic bacteria.</title>
        <authorList>
            <person name="Ettwig K.F."/>
            <person name="Butler M.K."/>
            <person name="Le Paslier D."/>
            <person name="Pelletier E."/>
            <person name="Mangenot S."/>
            <person name="Kuypers M.M.M."/>
            <person name="Schreiber F."/>
            <person name="Dutilh B.E."/>
            <person name="Zedelius J."/>
            <person name="de Beer D."/>
            <person name="Gloerich J."/>
            <person name="Wessels H.J.C.T."/>
            <person name="van Allen T."/>
            <person name="Luesken F."/>
            <person name="Wu M."/>
            <person name="van de Pas-Schoonen K.T."/>
            <person name="Op den Camp H.J.M."/>
            <person name="Janssen-Megens E.M."/>
            <person name="Francoijs K-J."/>
            <person name="Stunnenberg H."/>
            <person name="Weissenbach J."/>
            <person name="Jetten M.S.M."/>
            <person name="Strous M."/>
        </authorList>
    </citation>
    <scope>NUCLEOTIDE SEQUENCE [LARGE SCALE GENOMIC DNA]</scope>
</reference>
<evidence type="ECO:0000256" key="6">
    <source>
        <dbReference type="ARBA" id="ARBA00022842"/>
    </source>
</evidence>
<name>D5MJN7_METO1</name>
<dbReference type="InterPro" id="IPR050556">
    <property type="entry name" value="Type_II_TA_system_RNase"/>
</dbReference>
<dbReference type="Pfam" id="PF01850">
    <property type="entry name" value="PIN"/>
    <property type="match status" value="1"/>
</dbReference>
<dbReference type="KEGG" id="mox:DAMO_2549"/>
<keyword evidence="2 8" id="KW-1277">Toxin-antitoxin system</keyword>
<protein>
    <recommendedName>
        <fullName evidence="8">Ribonuclease VapC</fullName>
        <shortName evidence="8">RNase VapC</shortName>
        <ecNumber evidence="8">3.1.-.-</ecNumber>
    </recommendedName>
    <alternativeName>
        <fullName evidence="8">Toxin VapC</fullName>
    </alternativeName>
</protein>
<dbReference type="InterPro" id="IPR022907">
    <property type="entry name" value="VapC_family"/>
</dbReference>
<dbReference type="EMBL" id="FP565575">
    <property type="protein sequence ID" value="CBE69622.1"/>
    <property type="molecule type" value="Genomic_DNA"/>
</dbReference>
<dbReference type="PANTHER" id="PTHR33653">
    <property type="entry name" value="RIBONUCLEASE VAPC2"/>
    <property type="match status" value="1"/>
</dbReference>